<proteinExistence type="predicted"/>
<sequence length="145" mass="16481">MCSNLASLTLDQSWGVKQGDLHEQEALKNILSARWTWAVDGVESGDERILAIVEGVVNGLPSLRRLQLGDFEDPVRDPTDESDEERNDGWGVVVKSSRFVRDRERKKASEDEKRVNVGEKVEAKSTPDRRFSLRPVHVTTRMDDY</sequence>
<feature type="region of interest" description="Disordered" evidence="1">
    <location>
        <begin position="69"/>
        <end position="89"/>
    </location>
</feature>
<dbReference type="AlphaFoldDB" id="A0A8H7T4R0"/>
<protein>
    <submittedName>
        <fullName evidence="2">Uncharacterized protein</fullName>
    </submittedName>
</protein>
<evidence type="ECO:0000313" key="3">
    <source>
        <dbReference type="Proteomes" id="UP000664132"/>
    </source>
</evidence>
<dbReference type="OrthoDB" id="3555548at2759"/>
<reference evidence="2" key="1">
    <citation type="submission" date="2021-02" db="EMBL/GenBank/DDBJ databases">
        <title>Genome sequence Cadophora malorum strain M34.</title>
        <authorList>
            <person name="Stefanovic E."/>
            <person name="Vu D."/>
            <person name="Scully C."/>
            <person name="Dijksterhuis J."/>
            <person name="Roader J."/>
            <person name="Houbraken J."/>
        </authorList>
    </citation>
    <scope>NUCLEOTIDE SEQUENCE</scope>
    <source>
        <strain evidence="2">M34</strain>
    </source>
</reference>
<dbReference type="Proteomes" id="UP000664132">
    <property type="component" value="Unassembled WGS sequence"/>
</dbReference>
<name>A0A8H7T4R0_9HELO</name>
<organism evidence="2 3">
    <name type="scientific">Cadophora malorum</name>
    <dbReference type="NCBI Taxonomy" id="108018"/>
    <lineage>
        <taxon>Eukaryota</taxon>
        <taxon>Fungi</taxon>
        <taxon>Dikarya</taxon>
        <taxon>Ascomycota</taxon>
        <taxon>Pezizomycotina</taxon>
        <taxon>Leotiomycetes</taxon>
        <taxon>Helotiales</taxon>
        <taxon>Ploettnerulaceae</taxon>
        <taxon>Cadophora</taxon>
    </lineage>
</organism>
<dbReference type="EMBL" id="JAFJYH010000400">
    <property type="protein sequence ID" value="KAG4412206.1"/>
    <property type="molecule type" value="Genomic_DNA"/>
</dbReference>
<feature type="compositionally biased region" description="Basic and acidic residues" evidence="1">
    <location>
        <begin position="104"/>
        <end position="131"/>
    </location>
</feature>
<evidence type="ECO:0000256" key="1">
    <source>
        <dbReference type="SAM" id="MobiDB-lite"/>
    </source>
</evidence>
<evidence type="ECO:0000313" key="2">
    <source>
        <dbReference type="EMBL" id="KAG4412206.1"/>
    </source>
</evidence>
<accession>A0A8H7T4R0</accession>
<gene>
    <name evidence="2" type="ORF">IFR04_014666</name>
</gene>
<feature type="region of interest" description="Disordered" evidence="1">
    <location>
        <begin position="104"/>
        <end position="145"/>
    </location>
</feature>
<keyword evidence="3" id="KW-1185">Reference proteome</keyword>
<comment type="caution">
    <text evidence="2">The sequence shown here is derived from an EMBL/GenBank/DDBJ whole genome shotgun (WGS) entry which is preliminary data.</text>
</comment>